<dbReference type="InterPro" id="IPR036397">
    <property type="entry name" value="RNaseH_sf"/>
</dbReference>
<name>A0A1Q9HRI5_9VIBR</name>
<dbReference type="Pfam" id="PF00929">
    <property type="entry name" value="RNase_T"/>
    <property type="match status" value="1"/>
</dbReference>
<dbReference type="GO" id="GO:0003676">
    <property type="term" value="F:nucleic acid binding"/>
    <property type="evidence" value="ECO:0007669"/>
    <property type="project" value="InterPro"/>
</dbReference>
<evidence type="ECO:0000313" key="7">
    <source>
        <dbReference type="Proteomes" id="UP000186039"/>
    </source>
</evidence>
<dbReference type="Gene3D" id="3.30.420.10">
    <property type="entry name" value="Ribonuclease H-like superfamily/Ribonuclease H"/>
    <property type="match status" value="1"/>
</dbReference>
<reference evidence="7 8" key="1">
    <citation type="submission" date="2016-09" db="EMBL/GenBank/DDBJ databases">
        <title>Genomic Taxonomy of the Vibrionaceae.</title>
        <authorList>
            <person name="Gonzalez-Castillo A."/>
            <person name="Gomez-Gil B."/>
            <person name="Enciso-Ibarra K."/>
        </authorList>
    </citation>
    <scope>NUCLEOTIDE SEQUENCE [LARGE SCALE GENOMIC DNA]</scope>
    <source>
        <strain evidence="5 7">CAIM 1902</strain>
        <strain evidence="6 8">CAIM 703</strain>
    </source>
</reference>
<protein>
    <submittedName>
        <fullName evidence="6">DNA polymerase III subunit epsilon</fullName>
    </submittedName>
</protein>
<evidence type="ECO:0000313" key="5">
    <source>
        <dbReference type="EMBL" id="OLQ85192.1"/>
    </source>
</evidence>
<keyword evidence="2" id="KW-0378">Hydrolase</keyword>
<dbReference type="SMART" id="SM00479">
    <property type="entry name" value="EXOIII"/>
    <property type="match status" value="1"/>
</dbReference>
<evidence type="ECO:0000256" key="3">
    <source>
        <dbReference type="ARBA" id="ARBA00022839"/>
    </source>
</evidence>
<dbReference type="InterPro" id="IPR013520">
    <property type="entry name" value="Ribonucl_H"/>
</dbReference>
<dbReference type="InterPro" id="IPR012337">
    <property type="entry name" value="RNaseH-like_sf"/>
</dbReference>
<keyword evidence="1" id="KW-0540">Nuclease</keyword>
<dbReference type="AlphaFoldDB" id="A0A1Q9HRI5"/>
<keyword evidence="7" id="KW-1185">Reference proteome</keyword>
<gene>
    <name evidence="5" type="ORF">BIY20_16280</name>
    <name evidence="6" type="ORF">BIY22_02930</name>
</gene>
<keyword evidence="3" id="KW-0269">Exonuclease</keyword>
<evidence type="ECO:0000256" key="2">
    <source>
        <dbReference type="ARBA" id="ARBA00022801"/>
    </source>
</evidence>
<comment type="caution">
    <text evidence="6">The sequence shown here is derived from an EMBL/GenBank/DDBJ whole genome shotgun (WGS) entry which is preliminary data.</text>
</comment>
<dbReference type="GO" id="GO:0008408">
    <property type="term" value="F:3'-5' exonuclease activity"/>
    <property type="evidence" value="ECO:0007669"/>
    <property type="project" value="TreeGrafter"/>
</dbReference>
<dbReference type="CDD" id="cd06127">
    <property type="entry name" value="DEDDh"/>
    <property type="match status" value="1"/>
</dbReference>
<dbReference type="OrthoDB" id="5497329at2"/>
<dbReference type="PANTHER" id="PTHR30231:SF4">
    <property type="entry name" value="PROTEIN NEN2"/>
    <property type="match status" value="1"/>
</dbReference>
<dbReference type="EMBL" id="MJMJ01000001">
    <property type="protein sequence ID" value="OLQ93461.1"/>
    <property type="molecule type" value="Genomic_DNA"/>
</dbReference>
<sequence>MKRLLNYFHPCTQIRRAQERYLNQDTIPNEIRDLVSSTPVAATQLACESDFIVLDLETTGLDCEEDLILSMGWVLVRKGTIDLATSQHMYINSDSQVKPETAVINHITPQMLSEGVSIHHAMQSLFSAAQGNVFVAHGCMVEAQFINKYLERVMKVLPPPLLWIDTLKIEKKLQKAVNGQPDSDVRLSTTRERYRLPEYNNHNALVDAVSTAELLLAQQHRITPEGNTTIGTLYRLSV</sequence>
<dbReference type="RefSeq" id="WP_075706098.1">
    <property type="nucleotide sequence ID" value="NZ_AP019655.1"/>
</dbReference>
<evidence type="ECO:0000256" key="1">
    <source>
        <dbReference type="ARBA" id="ARBA00022722"/>
    </source>
</evidence>
<organism evidence="6 8">
    <name type="scientific">Vibrio panuliri</name>
    <dbReference type="NCBI Taxonomy" id="1381081"/>
    <lineage>
        <taxon>Bacteria</taxon>
        <taxon>Pseudomonadati</taxon>
        <taxon>Pseudomonadota</taxon>
        <taxon>Gammaproteobacteria</taxon>
        <taxon>Vibrionales</taxon>
        <taxon>Vibrionaceae</taxon>
        <taxon>Vibrio</taxon>
    </lineage>
</organism>
<dbReference type="GO" id="GO:0006259">
    <property type="term" value="P:DNA metabolic process"/>
    <property type="evidence" value="ECO:0007669"/>
    <property type="project" value="UniProtKB-ARBA"/>
</dbReference>
<dbReference type="Proteomes" id="UP000186039">
    <property type="component" value="Unassembled WGS sequence"/>
</dbReference>
<dbReference type="Proteomes" id="UP000186313">
    <property type="component" value="Unassembled WGS sequence"/>
</dbReference>
<evidence type="ECO:0000313" key="6">
    <source>
        <dbReference type="EMBL" id="OLQ93461.1"/>
    </source>
</evidence>
<feature type="domain" description="Exonuclease" evidence="4">
    <location>
        <begin position="50"/>
        <end position="224"/>
    </location>
</feature>
<dbReference type="STRING" id="1381081.BIY22_02930"/>
<evidence type="ECO:0000313" key="8">
    <source>
        <dbReference type="Proteomes" id="UP000186313"/>
    </source>
</evidence>
<evidence type="ECO:0000259" key="4">
    <source>
        <dbReference type="SMART" id="SM00479"/>
    </source>
</evidence>
<dbReference type="SUPFAM" id="SSF53098">
    <property type="entry name" value="Ribonuclease H-like"/>
    <property type="match status" value="1"/>
</dbReference>
<dbReference type="PANTHER" id="PTHR30231">
    <property type="entry name" value="DNA POLYMERASE III SUBUNIT EPSILON"/>
    <property type="match status" value="1"/>
</dbReference>
<dbReference type="EMBL" id="MJMH01000224">
    <property type="protein sequence ID" value="OLQ85192.1"/>
    <property type="molecule type" value="Genomic_DNA"/>
</dbReference>
<proteinExistence type="predicted"/>
<accession>A0A1Q9HRI5</accession>